<feature type="non-terminal residue" evidence="2">
    <location>
        <position position="1"/>
    </location>
</feature>
<keyword evidence="1" id="KW-0175">Coiled coil</keyword>
<keyword evidence="3" id="KW-1185">Reference proteome</keyword>
<feature type="coiled-coil region" evidence="1">
    <location>
        <begin position="4"/>
        <end position="78"/>
    </location>
</feature>
<dbReference type="AlphaFoldDB" id="A0A9W8E0N7"/>
<name>A0A9W8E0N7_9FUNG</name>
<evidence type="ECO:0000313" key="3">
    <source>
        <dbReference type="Proteomes" id="UP001150925"/>
    </source>
</evidence>
<comment type="caution">
    <text evidence="2">The sequence shown here is derived from an EMBL/GenBank/DDBJ whole genome shotgun (WGS) entry which is preliminary data.</text>
</comment>
<dbReference type="OrthoDB" id="191169at2759"/>
<reference evidence="2" key="1">
    <citation type="submission" date="2022-07" db="EMBL/GenBank/DDBJ databases">
        <title>Phylogenomic reconstructions and comparative analyses of Kickxellomycotina fungi.</title>
        <authorList>
            <person name="Reynolds N.K."/>
            <person name="Stajich J.E."/>
            <person name="Barry K."/>
            <person name="Grigoriev I.V."/>
            <person name="Crous P."/>
            <person name="Smith M.E."/>
        </authorList>
    </citation>
    <scope>NUCLEOTIDE SEQUENCE</scope>
    <source>
        <strain evidence="2">RSA 1196</strain>
    </source>
</reference>
<evidence type="ECO:0000256" key="1">
    <source>
        <dbReference type="SAM" id="Coils"/>
    </source>
</evidence>
<dbReference type="EMBL" id="JANBPY010002642">
    <property type="protein sequence ID" value="KAJ1954208.1"/>
    <property type="molecule type" value="Genomic_DNA"/>
</dbReference>
<gene>
    <name evidence="2" type="ORF">IWQ62_005812</name>
</gene>
<organism evidence="2 3">
    <name type="scientific">Dispira parvispora</name>
    <dbReference type="NCBI Taxonomy" id="1520584"/>
    <lineage>
        <taxon>Eukaryota</taxon>
        <taxon>Fungi</taxon>
        <taxon>Fungi incertae sedis</taxon>
        <taxon>Zoopagomycota</taxon>
        <taxon>Kickxellomycotina</taxon>
        <taxon>Dimargaritomycetes</taxon>
        <taxon>Dimargaritales</taxon>
        <taxon>Dimargaritaceae</taxon>
        <taxon>Dispira</taxon>
    </lineage>
</organism>
<evidence type="ECO:0000313" key="2">
    <source>
        <dbReference type="EMBL" id="KAJ1954208.1"/>
    </source>
</evidence>
<dbReference type="Proteomes" id="UP001150925">
    <property type="component" value="Unassembled WGS sequence"/>
</dbReference>
<protein>
    <submittedName>
        <fullName evidence="2">Uncharacterized protein</fullName>
    </submittedName>
</protein>
<proteinExistence type="predicted"/>
<sequence length="170" mass="19978">DQTETRYRQQLLVLEANVNQLTERLNQSEDRFKSSQRTAERELTQRYETTVNRLQKSLDRSNAELVQLKEETAETERKLSDRVQSLAIQAERHKSSFQSYRTRLYLEVEGCVTDCASLLRKLTLYQQTILRLSITNEQATTLLQGVEEFTNSVDRTIQELNRLKQRCMDS</sequence>
<accession>A0A9W8E0N7</accession>